<keyword evidence="4" id="KW-1185">Reference proteome</keyword>
<gene>
    <name evidence="3" type="ORF">FHR82_001406</name>
</gene>
<dbReference type="InterPro" id="IPR035959">
    <property type="entry name" value="RutC-like_sf"/>
</dbReference>
<dbReference type="CDD" id="cd00448">
    <property type="entry name" value="YjgF_YER057c_UK114_family"/>
    <property type="match status" value="1"/>
</dbReference>
<dbReference type="SUPFAM" id="SSF55298">
    <property type="entry name" value="YjgF-like"/>
    <property type="match status" value="1"/>
</dbReference>
<comment type="similarity">
    <text evidence="1">Belongs to the RutC family.</text>
</comment>
<dbReference type="PANTHER" id="PTHR11803">
    <property type="entry name" value="2-IMINOBUTANOATE/2-IMINOPROPANOATE DEAMINASE RIDA"/>
    <property type="match status" value="1"/>
</dbReference>
<dbReference type="PANTHER" id="PTHR11803:SF58">
    <property type="entry name" value="PROTEIN HMF1-RELATED"/>
    <property type="match status" value="1"/>
</dbReference>
<evidence type="ECO:0000313" key="3">
    <source>
        <dbReference type="EMBL" id="MBB4905189.1"/>
    </source>
</evidence>
<dbReference type="GO" id="GO:0005829">
    <property type="term" value="C:cytosol"/>
    <property type="evidence" value="ECO:0007669"/>
    <property type="project" value="TreeGrafter"/>
</dbReference>
<reference evidence="3 4" key="1">
    <citation type="submission" date="2020-08" db="EMBL/GenBank/DDBJ databases">
        <title>Genomic Encyclopedia of Type Strains, Phase III (KMG-III): the genomes of soil and plant-associated and newly described type strains.</title>
        <authorList>
            <person name="Whitman W."/>
        </authorList>
    </citation>
    <scope>NUCLEOTIDE SEQUENCE [LARGE SCALE GENOMIC DNA]</scope>
    <source>
        <strain evidence="3 4">CECT 8960</strain>
    </source>
</reference>
<evidence type="ECO:0000256" key="1">
    <source>
        <dbReference type="ARBA" id="ARBA00010552"/>
    </source>
</evidence>
<comment type="caution">
    <text evidence="3">The sequence shown here is derived from an EMBL/GenBank/DDBJ whole genome shotgun (WGS) entry which is preliminary data.</text>
</comment>
<protein>
    <submittedName>
        <fullName evidence="3">Enamine deaminase RidA (YjgF/YER057c/UK114 family)</fullName>
    </submittedName>
</protein>
<dbReference type="RefSeq" id="WP_184809465.1">
    <property type="nucleotide sequence ID" value="NZ_JACHJQ010000002.1"/>
</dbReference>
<dbReference type="InterPro" id="IPR006175">
    <property type="entry name" value="YjgF/YER057c/UK114"/>
</dbReference>
<accession>A0A7W7VCM7</accession>
<dbReference type="Proteomes" id="UP000520767">
    <property type="component" value="Unassembled WGS sequence"/>
</dbReference>
<evidence type="ECO:0000256" key="2">
    <source>
        <dbReference type="SAM" id="MobiDB-lite"/>
    </source>
</evidence>
<dbReference type="Pfam" id="PF01042">
    <property type="entry name" value="Ribonuc_L-PSP"/>
    <property type="match status" value="1"/>
</dbReference>
<proteinExistence type="inferred from homology"/>
<name>A0A7W7VCM7_9PSEU</name>
<dbReference type="EMBL" id="JACHJQ010000002">
    <property type="protein sequence ID" value="MBB4905189.1"/>
    <property type="molecule type" value="Genomic_DNA"/>
</dbReference>
<dbReference type="Gene3D" id="3.30.1330.40">
    <property type="entry name" value="RutC-like"/>
    <property type="match status" value="1"/>
</dbReference>
<evidence type="ECO:0000313" key="4">
    <source>
        <dbReference type="Proteomes" id="UP000520767"/>
    </source>
</evidence>
<sequence length="137" mass="14309">MSDPQHPYSDAVVANGLVFVSGSLPLDADGAVVPGGRAAMDAAMEQLKQRMATVGVGLADVVKLTYFVTDMALRDLANEQFIELWAEPRPARTVVGVAELPRGVVVEIDAVAKVSDDRSASSAIVSDDRSASSAIVP</sequence>
<dbReference type="GO" id="GO:0019239">
    <property type="term" value="F:deaminase activity"/>
    <property type="evidence" value="ECO:0007669"/>
    <property type="project" value="TreeGrafter"/>
</dbReference>
<dbReference type="AlphaFoldDB" id="A0A7W7VCM7"/>
<organism evidence="3 4">
    <name type="scientific">Actinophytocola algeriensis</name>
    <dbReference type="NCBI Taxonomy" id="1768010"/>
    <lineage>
        <taxon>Bacteria</taxon>
        <taxon>Bacillati</taxon>
        <taxon>Actinomycetota</taxon>
        <taxon>Actinomycetes</taxon>
        <taxon>Pseudonocardiales</taxon>
        <taxon>Pseudonocardiaceae</taxon>
    </lineage>
</organism>
<feature type="region of interest" description="Disordered" evidence="2">
    <location>
        <begin position="116"/>
        <end position="137"/>
    </location>
</feature>